<feature type="domain" description="O-methyltransferase C-terminal" evidence="4">
    <location>
        <begin position="114"/>
        <end position="328"/>
    </location>
</feature>
<sequence length="357" mass="39190">MPTKDQTLVTLREAHLGPMRFMNILSVFELGIVDLMRKQPNQRFTAEQLGAAVGATPDAIYQLLLLPVKDGLIALDERTGEYTLDGLAQLGDEDFARVLPWMNMIKVVCLRQLYYLTDSIRAGEVVGLQKLFGLTGTFYEATLGNDELRSAWGSMMDAVTEFIDPWFFDNVEVGAGQKVLDLAGNTGLGAILTYRHKGVENLQVTCFDFPEKEAEALANFEAAGLAGHCSFIGGDVFKGVPKGFDLVLIKHFLDMFDRDNVLKILRAVAGALEPGGQVYILVPIYPEDIRESSSVDFFPSYFLGCTMAQGGPQKVSTYSAWLEEAGFEVTRAVTQDHATMPADMVPVHGIICGTRKA</sequence>
<evidence type="ECO:0000256" key="2">
    <source>
        <dbReference type="ARBA" id="ARBA00022679"/>
    </source>
</evidence>
<evidence type="ECO:0000256" key="1">
    <source>
        <dbReference type="ARBA" id="ARBA00022603"/>
    </source>
</evidence>
<dbReference type="InterPro" id="IPR029063">
    <property type="entry name" value="SAM-dependent_MTases_sf"/>
</dbReference>
<dbReference type="Gene3D" id="3.40.50.150">
    <property type="entry name" value="Vaccinia Virus protein VP39"/>
    <property type="match status" value="1"/>
</dbReference>
<evidence type="ECO:0000256" key="3">
    <source>
        <dbReference type="ARBA" id="ARBA00022691"/>
    </source>
</evidence>
<dbReference type="EMBL" id="BSFP01000034">
    <property type="protein sequence ID" value="GLL03484.1"/>
    <property type="molecule type" value="Genomic_DNA"/>
</dbReference>
<dbReference type="PIRSF" id="PIRSF005739">
    <property type="entry name" value="O-mtase"/>
    <property type="match status" value="1"/>
</dbReference>
<keyword evidence="6" id="KW-1185">Reference proteome</keyword>
<dbReference type="InterPro" id="IPR001077">
    <property type="entry name" value="COMT_C"/>
</dbReference>
<dbReference type="InterPro" id="IPR036390">
    <property type="entry name" value="WH_DNA-bd_sf"/>
</dbReference>
<organism evidence="5 6">
    <name type="scientific">Dactylosporangium matsuzakiense</name>
    <dbReference type="NCBI Taxonomy" id="53360"/>
    <lineage>
        <taxon>Bacteria</taxon>
        <taxon>Bacillati</taxon>
        <taxon>Actinomycetota</taxon>
        <taxon>Actinomycetes</taxon>
        <taxon>Micromonosporales</taxon>
        <taxon>Micromonosporaceae</taxon>
        <taxon>Dactylosporangium</taxon>
    </lineage>
</organism>
<dbReference type="SUPFAM" id="SSF53335">
    <property type="entry name" value="S-adenosyl-L-methionine-dependent methyltransferases"/>
    <property type="match status" value="1"/>
</dbReference>
<reference evidence="5" key="2">
    <citation type="submission" date="2023-01" db="EMBL/GenBank/DDBJ databases">
        <authorList>
            <person name="Sun Q."/>
            <person name="Evtushenko L."/>
        </authorList>
    </citation>
    <scope>NUCLEOTIDE SEQUENCE</scope>
    <source>
        <strain evidence="5">VKM Ac-1321</strain>
    </source>
</reference>
<dbReference type="InterPro" id="IPR036388">
    <property type="entry name" value="WH-like_DNA-bd_sf"/>
</dbReference>
<protein>
    <recommendedName>
        <fullName evidence="4">O-methyltransferase C-terminal domain-containing protein</fullName>
    </recommendedName>
</protein>
<dbReference type="PANTHER" id="PTHR11746">
    <property type="entry name" value="O-METHYLTRANSFERASE"/>
    <property type="match status" value="1"/>
</dbReference>
<keyword evidence="3" id="KW-0949">S-adenosyl-L-methionine</keyword>
<dbReference type="AlphaFoldDB" id="A0A9W6KMX0"/>
<dbReference type="GO" id="GO:0008171">
    <property type="term" value="F:O-methyltransferase activity"/>
    <property type="evidence" value="ECO:0007669"/>
    <property type="project" value="InterPro"/>
</dbReference>
<dbReference type="Gene3D" id="1.20.58.1390">
    <property type="match status" value="1"/>
</dbReference>
<dbReference type="SUPFAM" id="SSF46785">
    <property type="entry name" value="Winged helix' DNA-binding domain"/>
    <property type="match status" value="1"/>
</dbReference>
<proteinExistence type="predicted"/>
<evidence type="ECO:0000313" key="6">
    <source>
        <dbReference type="Proteomes" id="UP001143480"/>
    </source>
</evidence>
<name>A0A9W6KMX0_9ACTN</name>
<evidence type="ECO:0000259" key="4">
    <source>
        <dbReference type="Pfam" id="PF00891"/>
    </source>
</evidence>
<comment type="caution">
    <text evidence="5">The sequence shown here is derived from an EMBL/GenBank/DDBJ whole genome shotgun (WGS) entry which is preliminary data.</text>
</comment>
<dbReference type="Proteomes" id="UP001143480">
    <property type="component" value="Unassembled WGS sequence"/>
</dbReference>
<dbReference type="RefSeq" id="WP_261958460.1">
    <property type="nucleotide sequence ID" value="NZ_BAAAXA010000001.1"/>
</dbReference>
<dbReference type="Pfam" id="PF00891">
    <property type="entry name" value="Methyltransf_2"/>
    <property type="match status" value="1"/>
</dbReference>
<keyword evidence="1" id="KW-0489">Methyltransferase</keyword>
<dbReference type="CDD" id="cd02440">
    <property type="entry name" value="AdoMet_MTases"/>
    <property type="match status" value="1"/>
</dbReference>
<gene>
    <name evidence="5" type="ORF">GCM10017581_052300</name>
</gene>
<dbReference type="InterPro" id="IPR016461">
    <property type="entry name" value="COMT-like"/>
</dbReference>
<accession>A0A9W6KMX0</accession>
<dbReference type="GO" id="GO:0032259">
    <property type="term" value="P:methylation"/>
    <property type="evidence" value="ECO:0007669"/>
    <property type="project" value="UniProtKB-KW"/>
</dbReference>
<reference evidence="5" key="1">
    <citation type="journal article" date="2014" name="Int. J. Syst. Evol. Microbiol.">
        <title>Complete genome sequence of Corynebacterium casei LMG S-19264T (=DSM 44701T), isolated from a smear-ripened cheese.</title>
        <authorList>
            <consortium name="US DOE Joint Genome Institute (JGI-PGF)"/>
            <person name="Walter F."/>
            <person name="Albersmeier A."/>
            <person name="Kalinowski J."/>
            <person name="Ruckert C."/>
        </authorList>
    </citation>
    <scope>NUCLEOTIDE SEQUENCE</scope>
    <source>
        <strain evidence="5">VKM Ac-1321</strain>
    </source>
</reference>
<evidence type="ECO:0000313" key="5">
    <source>
        <dbReference type="EMBL" id="GLL03484.1"/>
    </source>
</evidence>
<keyword evidence="2" id="KW-0808">Transferase</keyword>
<dbReference type="PROSITE" id="PS51683">
    <property type="entry name" value="SAM_OMT_II"/>
    <property type="match status" value="1"/>
</dbReference>
<dbReference type="Gene3D" id="1.10.10.10">
    <property type="entry name" value="Winged helix-like DNA-binding domain superfamily/Winged helix DNA-binding domain"/>
    <property type="match status" value="1"/>
</dbReference>